<organism evidence="3 4">
    <name type="scientific">Ramlibacter agri</name>
    <dbReference type="NCBI Taxonomy" id="2728837"/>
    <lineage>
        <taxon>Bacteria</taxon>
        <taxon>Pseudomonadati</taxon>
        <taxon>Pseudomonadota</taxon>
        <taxon>Betaproteobacteria</taxon>
        <taxon>Burkholderiales</taxon>
        <taxon>Comamonadaceae</taxon>
        <taxon>Ramlibacter</taxon>
    </lineage>
</organism>
<dbReference type="InterPro" id="IPR042100">
    <property type="entry name" value="Bug_dom1"/>
</dbReference>
<feature type="chain" id="PRO_5032332924" evidence="2">
    <location>
        <begin position="23"/>
        <end position="330"/>
    </location>
</feature>
<accession>A0A848H924</accession>
<comment type="caution">
    <text evidence="3">The sequence shown here is derived from an EMBL/GenBank/DDBJ whole genome shotgun (WGS) entry which is preliminary data.</text>
</comment>
<reference evidence="3 4" key="1">
    <citation type="submission" date="2020-04" db="EMBL/GenBank/DDBJ databases">
        <title>Ramlibacter sp. G-1-2-2 isolated from soil.</title>
        <authorList>
            <person name="Dahal R.H."/>
        </authorList>
    </citation>
    <scope>NUCLEOTIDE SEQUENCE [LARGE SCALE GENOMIC DNA]</scope>
    <source>
        <strain evidence="3 4">G-1-2-2</strain>
    </source>
</reference>
<dbReference type="Proteomes" id="UP000541185">
    <property type="component" value="Unassembled WGS sequence"/>
</dbReference>
<evidence type="ECO:0000256" key="1">
    <source>
        <dbReference type="ARBA" id="ARBA00006987"/>
    </source>
</evidence>
<evidence type="ECO:0000313" key="3">
    <source>
        <dbReference type="EMBL" id="NML47275.1"/>
    </source>
</evidence>
<dbReference type="InterPro" id="IPR005064">
    <property type="entry name" value="BUG"/>
</dbReference>
<protein>
    <submittedName>
        <fullName evidence="3">Tripartite tricarboxylate transporter substrate binding protein BugD</fullName>
    </submittedName>
</protein>
<dbReference type="SUPFAM" id="SSF53850">
    <property type="entry name" value="Periplasmic binding protein-like II"/>
    <property type="match status" value="1"/>
</dbReference>
<keyword evidence="4" id="KW-1185">Reference proteome</keyword>
<evidence type="ECO:0000313" key="4">
    <source>
        <dbReference type="Proteomes" id="UP000541185"/>
    </source>
</evidence>
<dbReference type="RefSeq" id="WP_169421563.1">
    <property type="nucleotide sequence ID" value="NZ_JABBFX010000003.1"/>
</dbReference>
<dbReference type="Pfam" id="PF03401">
    <property type="entry name" value="TctC"/>
    <property type="match status" value="1"/>
</dbReference>
<dbReference type="Gene3D" id="3.40.190.150">
    <property type="entry name" value="Bordetella uptake gene, domain 1"/>
    <property type="match status" value="1"/>
</dbReference>
<comment type="similarity">
    <text evidence="1">Belongs to the UPF0065 (bug) family.</text>
</comment>
<evidence type="ECO:0000256" key="2">
    <source>
        <dbReference type="SAM" id="SignalP"/>
    </source>
</evidence>
<dbReference type="PIRSF" id="PIRSF017082">
    <property type="entry name" value="YflP"/>
    <property type="match status" value="1"/>
</dbReference>
<proteinExistence type="inferred from homology"/>
<dbReference type="PANTHER" id="PTHR42928">
    <property type="entry name" value="TRICARBOXYLATE-BINDING PROTEIN"/>
    <property type="match status" value="1"/>
</dbReference>
<name>A0A848H924_9BURK</name>
<dbReference type="Gene3D" id="3.40.190.10">
    <property type="entry name" value="Periplasmic binding protein-like II"/>
    <property type="match status" value="1"/>
</dbReference>
<dbReference type="PANTHER" id="PTHR42928:SF5">
    <property type="entry name" value="BLR1237 PROTEIN"/>
    <property type="match status" value="1"/>
</dbReference>
<dbReference type="AlphaFoldDB" id="A0A848H924"/>
<dbReference type="EMBL" id="JABBFX010000003">
    <property type="protein sequence ID" value="NML47275.1"/>
    <property type="molecule type" value="Genomic_DNA"/>
</dbReference>
<feature type="signal peptide" evidence="2">
    <location>
        <begin position="1"/>
        <end position="22"/>
    </location>
</feature>
<sequence>MKKLLTLTAAALALAFSATAPAQDAWPEKGKTITIVVPFTAGGPTDKVARDLAEALRKPLGNANIIIDNAAGAGSQVGTSKVARANPDGYTLLLNHIAMATMPGLYRKLPFSVENDFEYLGIVNDVPMTLVGKPSLPANNFKELTTWIAANKGKINLGNAGVGSASHLCGLLFQSAMHTEMTPVPYKGAAPALADLMGGQIDLLCDQTTNTTPHIEAKKVHAYGVTTAKRLTVPALKDLPTLQEAGLKGFEVTIWHGLYAPKGTPAAVQKRINEALKVALKDPQFIKNEEMLGAVIATDKRIEPAEHKKFVAAQIGIWTPIIKAAGVYAD</sequence>
<gene>
    <name evidence="3" type="ORF">HHL11_26240</name>
</gene>
<keyword evidence="2" id="KW-0732">Signal</keyword>